<dbReference type="PANTHER" id="PTHR34387:SF1">
    <property type="entry name" value="PERIPLASMIC IMMUNOGENIC PROTEIN"/>
    <property type="match status" value="1"/>
</dbReference>
<name>A0A562I0X4_9GAMM</name>
<dbReference type="Gene3D" id="3.30.110.170">
    <property type="entry name" value="Protein of unknown function (DUF541), domain 1"/>
    <property type="match status" value="1"/>
</dbReference>
<proteinExistence type="predicted"/>
<dbReference type="Proteomes" id="UP000319627">
    <property type="component" value="Unassembled WGS sequence"/>
</dbReference>
<keyword evidence="1" id="KW-0732">Signal</keyword>
<feature type="signal peptide" evidence="1">
    <location>
        <begin position="1"/>
        <end position="25"/>
    </location>
</feature>
<reference evidence="2 3" key="1">
    <citation type="submission" date="2019-07" db="EMBL/GenBank/DDBJ databases">
        <title>Genomic Encyclopedia of Type Strains, Phase I: the one thousand microbial genomes (KMG-I) project.</title>
        <authorList>
            <person name="Kyrpides N."/>
        </authorList>
    </citation>
    <scope>NUCLEOTIDE SEQUENCE [LARGE SCALE GENOMIC DNA]</scope>
    <source>
        <strain evidence="2 3">DSM 375</strain>
    </source>
</reference>
<gene>
    <name evidence="2" type="ORF">LX59_02506</name>
</gene>
<evidence type="ECO:0000313" key="2">
    <source>
        <dbReference type="EMBL" id="TWH64303.1"/>
    </source>
</evidence>
<sequence>MMHSKALFTASTLALVSLFAGSVWAEPLVYNQVSLNAEVSTEVARDRMHVTLYTESQDKDPAQLAATTTRTLNAALEQARKVDNIAISLGNRNSYPTYDKEGQHIISWRERAEVRLESADFSALANLTAELLNTLKVGSLYFSVSEPARKKVEDQLLKDAITAFKTRAQLAAEALGGSSYKIIQLNLNSNSIHQPPFIRPMMMKAERMADAAAAPEIESGTQSINVVADGSIQVQLP</sequence>
<evidence type="ECO:0000313" key="3">
    <source>
        <dbReference type="Proteomes" id="UP000319627"/>
    </source>
</evidence>
<dbReference type="AlphaFoldDB" id="A0A562I0X4"/>
<dbReference type="EMBL" id="VLKG01000010">
    <property type="protein sequence ID" value="TWH64303.1"/>
    <property type="molecule type" value="Genomic_DNA"/>
</dbReference>
<comment type="caution">
    <text evidence="2">The sequence shown here is derived from an EMBL/GenBank/DDBJ whole genome shotgun (WGS) entry which is preliminary data.</text>
</comment>
<organism evidence="2 3">
    <name type="scientific">Azomonas agilis</name>
    <dbReference type="NCBI Taxonomy" id="116849"/>
    <lineage>
        <taxon>Bacteria</taxon>
        <taxon>Pseudomonadati</taxon>
        <taxon>Pseudomonadota</taxon>
        <taxon>Gammaproteobacteria</taxon>
        <taxon>Pseudomonadales</taxon>
        <taxon>Pseudomonadaceae</taxon>
        <taxon>Azomonas</taxon>
    </lineage>
</organism>
<dbReference type="PANTHER" id="PTHR34387">
    <property type="entry name" value="SLR1258 PROTEIN"/>
    <property type="match status" value="1"/>
</dbReference>
<dbReference type="GO" id="GO:0006974">
    <property type="term" value="P:DNA damage response"/>
    <property type="evidence" value="ECO:0007669"/>
    <property type="project" value="TreeGrafter"/>
</dbReference>
<accession>A0A562I0X4</accession>
<feature type="chain" id="PRO_5021821273" evidence="1">
    <location>
        <begin position="26"/>
        <end position="237"/>
    </location>
</feature>
<keyword evidence="3" id="KW-1185">Reference proteome</keyword>
<dbReference type="Gene3D" id="3.30.70.2970">
    <property type="entry name" value="Protein of unknown function (DUF541), domain 2"/>
    <property type="match status" value="1"/>
</dbReference>
<evidence type="ECO:0000256" key="1">
    <source>
        <dbReference type="SAM" id="SignalP"/>
    </source>
</evidence>
<dbReference type="InterPro" id="IPR052022">
    <property type="entry name" value="26kDa_periplasmic_antigen"/>
</dbReference>
<dbReference type="Pfam" id="PF04402">
    <property type="entry name" value="SIMPL"/>
    <property type="match status" value="1"/>
</dbReference>
<protein>
    <submittedName>
        <fullName evidence="2">Putative secreted protein</fullName>
    </submittedName>
</protein>
<dbReference type="InterPro" id="IPR007497">
    <property type="entry name" value="SIMPL/DUF541"/>
</dbReference>